<reference evidence="1" key="2">
    <citation type="journal article" date="2023" name="Science">
        <title>Genomic signatures of disease resistance in endangered staghorn corals.</title>
        <authorList>
            <person name="Vollmer S.V."/>
            <person name="Selwyn J.D."/>
            <person name="Despard B.A."/>
            <person name="Roesel C.L."/>
        </authorList>
    </citation>
    <scope>NUCLEOTIDE SEQUENCE</scope>
    <source>
        <strain evidence="1">K2</strain>
    </source>
</reference>
<dbReference type="EMBL" id="JARQWQ010000016">
    <property type="protein sequence ID" value="KAK2566702.1"/>
    <property type="molecule type" value="Genomic_DNA"/>
</dbReference>
<dbReference type="Pfam" id="PF00106">
    <property type="entry name" value="adh_short"/>
    <property type="match status" value="1"/>
</dbReference>
<evidence type="ECO:0000313" key="1">
    <source>
        <dbReference type="EMBL" id="KAK2566702.1"/>
    </source>
</evidence>
<name>A0AAD9VA95_ACRCE</name>
<dbReference type="PANTHER" id="PTHR43544:SF2">
    <property type="entry name" value="OXIDOREDUCTASE"/>
    <property type="match status" value="1"/>
</dbReference>
<sequence length="560" mass="63877">MELSYSGKSYKLIVLSSDRFNSAKNLTERGSKYIIDCRTVKPDGIVNNLKPFCELIQKPQVSFVWLNCVLGKFLEIKGRLRKNLAENNHISRTMSDLVIFKLTTHTHEVSEEEALKVSCDVLNFGKNLLDIHRLMNAHPGLLHGKFHLNQSLKRKRTDQPDEHGVAASSYSDTRRPSKAVFKVLQQMTSKSPNYVGGKSKCYMCNTSTLATLCHQCHKLNAEMKRESSELRGRYAIVTGGRIKIGFETTLRLLRDGAFVVATIRFPVDAVKRFAKESDFHVWKHRLRIIYVDLQNKGSIEELLQFVEHNIPHLDILINNAAQTISKPQEYYQPMITAEVSQLPSLPKDASNLLVNTNLNKLEQSFQLSSEPAITWPAHLDEFPDEQKDDHGEQLDLRLRNSWTYNLDEVPLQELLQVLTINAVGPFILTAKLKPLLKRSPFPRKFVVNVSAMEGQFSRVTKGHRHPHTNMAKAALNMMTRTSGLEFQMDGIYMTAVDTGWVTDERPFRQARHEADVKGFSTPLDCQDGAARVYHPIVHGLKDDNTPYFAIFLKNFKPHEW</sequence>
<dbReference type="GO" id="GO:0016491">
    <property type="term" value="F:oxidoreductase activity"/>
    <property type="evidence" value="ECO:0007669"/>
    <property type="project" value="TreeGrafter"/>
</dbReference>
<accession>A0AAD9VA95</accession>
<protein>
    <recommendedName>
        <fullName evidence="3">Short-chain dehydrogenase</fullName>
    </recommendedName>
</protein>
<dbReference type="AlphaFoldDB" id="A0AAD9VA95"/>
<proteinExistence type="predicted"/>
<dbReference type="InterPro" id="IPR036291">
    <property type="entry name" value="NAD(P)-bd_dom_sf"/>
</dbReference>
<reference evidence="1" key="1">
    <citation type="journal article" date="2023" name="G3 (Bethesda)">
        <title>Whole genome assembly and annotation of the endangered Caribbean coral Acropora cervicornis.</title>
        <authorList>
            <person name="Selwyn J.D."/>
            <person name="Vollmer S.V."/>
        </authorList>
    </citation>
    <scope>NUCLEOTIDE SEQUENCE</scope>
    <source>
        <strain evidence="1">K2</strain>
    </source>
</reference>
<dbReference type="SUPFAM" id="SSF51735">
    <property type="entry name" value="NAD(P)-binding Rossmann-fold domains"/>
    <property type="match status" value="1"/>
</dbReference>
<dbReference type="InterPro" id="IPR051468">
    <property type="entry name" value="Fungal_SecMetab_SDRs"/>
</dbReference>
<dbReference type="PANTHER" id="PTHR43544">
    <property type="entry name" value="SHORT-CHAIN DEHYDROGENASE/REDUCTASE"/>
    <property type="match status" value="1"/>
</dbReference>
<evidence type="ECO:0000313" key="2">
    <source>
        <dbReference type="Proteomes" id="UP001249851"/>
    </source>
</evidence>
<dbReference type="GO" id="GO:0005737">
    <property type="term" value="C:cytoplasm"/>
    <property type="evidence" value="ECO:0007669"/>
    <property type="project" value="TreeGrafter"/>
</dbReference>
<dbReference type="InterPro" id="IPR002347">
    <property type="entry name" value="SDR_fam"/>
</dbReference>
<evidence type="ECO:0008006" key="3">
    <source>
        <dbReference type="Google" id="ProtNLM"/>
    </source>
</evidence>
<dbReference type="Gene3D" id="3.40.50.720">
    <property type="entry name" value="NAD(P)-binding Rossmann-like Domain"/>
    <property type="match status" value="2"/>
</dbReference>
<gene>
    <name evidence="1" type="ORF">P5673_009374</name>
</gene>
<organism evidence="1 2">
    <name type="scientific">Acropora cervicornis</name>
    <name type="common">Staghorn coral</name>
    <dbReference type="NCBI Taxonomy" id="6130"/>
    <lineage>
        <taxon>Eukaryota</taxon>
        <taxon>Metazoa</taxon>
        <taxon>Cnidaria</taxon>
        <taxon>Anthozoa</taxon>
        <taxon>Hexacorallia</taxon>
        <taxon>Scleractinia</taxon>
        <taxon>Astrocoeniina</taxon>
        <taxon>Acroporidae</taxon>
        <taxon>Acropora</taxon>
    </lineage>
</organism>
<comment type="caution">
    <text evidence="1">The sequence shown here is derived from an EMBL/GenBank/DDBJ whole genome shotgun (WGS) entry which is preliminary data.</text>
</comment>
<dbReference type="Proteomes" id="UP001249851">
    <property type="component" value="Unassembled WGS sequence"/>
</dbReference>
<keyword evidence="2" id="KW-1185">Reference proteome</keyword>